<evidence type="ECO:0000256" key="3">
    <source>
        <dbReference type="ARBA" id="ARBA00013628"/>
    </source>
</evidence>
<sequence length="355" mass="37823">MQSHARQACRPLRRVSSSLHLQCLGAANALSSKSFAASISTAQPPFVAKPYIAKAAYTGNKAKISSSSAAQPAKAAPAKAPAAGKTSGSSKLKKHGNTGVNSSTSLDPLPIDPQAAVPPAATIADLDPALSAQIPTFESAKAPATTRSPAKEDFKTALSSGSGVSIAEDIGTNNGAHIDWSSSFHGLSATPFGPEAAEILMRKLDADDIEMKPDGILYLPEIKYRRILNKAFGPGGWGLAPRGELTVGDKVVTREFALIAQGRYVSQARGECQYFSDETIPTAGEGAKSNALLRCCKDLGIASELWDPRFIRKFKKEHCHEVWVEHVVSKKRRRVWTRKDTDPAYPYQVAKAGPS</sequence>
<accession>A0AAE0TW32</accession>
<comment type="subcellular location">
    <subcellularLocation>
        <location evidence="1">Mitochondrion matrix</location>
        <location evidence="1">Mitochondrion nucleoid</location>
    </subcellularLocation>
</comment>
<evidence type="ECO:0000256" key="4">
    <source>
        <dbReference type="ARBA" id="ARBA00022763"/>
    </source>
</evidence>
<keyword evidence="12" id="KW-1185">Reference proteome</keyword>
<keyword evidence="8" id="KW-0234">DNA repair</keyword>
<evidence type="ECO:0000256" key="7">
    <source>
        <dbReference type="ARBA" id="ARBA00023128"/>
    </source>
</evidence>
<dbReference type="GO" id="GO:0000725">
    <property type="term" value="P:recombinational repair"/>
    <property type="evidence" value="ECO:0007669"/>
    <property type="project" value="TreeGrafter"/>
</dbReference>
<comment type="caution">
    <text evidence="11">The sequence shown here is derived from an EMBL/GenBank/DDBJ whole genome shotgun (WGS) entry which is preliminary data.</text>
</comment>
<name>A0AAE0TW32_9PEZI</name>
<dbReference type="PANTHER" id="PTHR31404:SF0">
    <property type="entry name" value="MITOCHONDRIAL GENOME MAINTENANCE PROTEIN MGM101"/>
    <property type="match status" value="1"/>
</dbReference>
<proteinExistence type="inferred from homology"/>
<evidence type="ECO:0000256" key="6">
    <source>
        <dbReference type="ARBA" id="ARBA00023125"/>
    </source>
</evidence>
<dbReference type="GO" id="GO:0000262">
    <property type="term" value="C:mitochondrial chromosome"/>
    <property type="evidence" value="ECO:0007669"/>
    <property type="project" value="InterPro"/>
</dbReference>
<dbReference type="Pfam" id="PF06420">
    <property type="entry name" value="Mgm101p"/>
    <property type="match status" value="1"/>
</dbReference>
<dbReference type="GO" id="GO:0036297">
    <property type="term" value="P:interstrand cross-link repair"/>
    <property type="evidence" value="ECO:0007669"/>
    <property type="project" value="TreeGrafter"/>
</dbReference>
<dbReference type="EMBL" id="JAULSW010000005">
    <property type="protein sequence ID" value="KAK3381729.1"/>
    <property type="molecule type" value="Genomic_DNA"/>
</dbReference>
<evidence type="ECO:0000313" key="12">
    <source>
        <dbReference type="Proteomes" id="UP001285441"/>
    </source>
</evidence>
<organism evidence="11 12">
    <name type="scientific">Podospora didyma</name>
    <dbReference type="NCBI Taxonomy" id="330526"/>
    <lineage>
        <taxon>Eukaryota</taxon>
        <taxon>Fungi</taxon>
        <taxon>Dikarya</taxon>
        <taxon>Ascomycota</taxon>
        <taxon>Pezizomycotina</taxon>
        <taxon>Sordariomycetes</taxon>
        <taxon>Sordariomycetidae</taxon>
        <taxon>Sordariales</taxon>
        <taxon>Podosporaceae</taxon>
        <taxon>Podospora</taxon>
    </lineage>
</organism>
<gene>
    <name evidence="11" type="ORF">B0H63DRAFT_435245</name>
</gene>
<dbReference type="InterPro" id="IPR009446">
    <property type="entry name" value="Mgm101"/>
</dbReference>
<evidence type="ECO:0000256" key="5">
    <source>
        <dbReference type="ARBA" id="ARBA00022946"/>
    </source>
</evidence>
<keyword evidence="6" id="KW-0238">DNA-binding</keyword>
<keyword evidence="7" id="KW-0496">Mitochondrion</keyword>
<evidence type="ECO:0000313" key="11">
    <source>
        <dbReference type="EMBL" id="KAK3381729.1"/>
    </source>
</evidence>
<evidence type="ECO:0000256" key="10">
    <source>
        <dbReference type="SAM" id="MobiDB-lite"/>
    </source>
</evidence>
<keyword evidence="5" id="KW-0809">Transit peptide</keyword>
<protein>
    <recommendedName>
        <fullName evidence="3">Mitochondrial genome maintenance protein MGM101</fullName>
    </recommendedName>
</protein>
<reference evidence="11" key="2">
    <citation type="submission" date="2023-06" db="EMBL/GenBank/DDBJ databases">
        <authorList>
            <consortium name="Lawrence Berkeley National Laboratory"/>
            <person name="Haridas S."/>
            <person name="Hensen N."/>
            <person name="Bonometti L."/>
            <person name="Westerberg I."/>
            <person name="Brannstrom I.O."/>
            <person name="Guillou S."/>
            <person name="Cros-Aarteil S."/>
            <person name="Calhoun S."/>
            <person name="Kuo A."/>
            <person name="Mondo S."/>
            <person name="Pangilinan J."/>
            <person name="Riley R."/>
            <person name="LaButti K."/>
            <person name="Andreopoulos B."/>
            <person name="Lipzen A."/>
            <person name="Chen C."/>
            <person name="Yanf M."/>
            <person name="Daum C."/>
            <person name="Ng V."/>
            <person name="Clum A."/>
            <person name="Steindorff A."/>
            <person name="Ohm R."/>
            <person name="Martin F."/>
            <person name="Silar P."/>
            <person name="Natvig D."/>
            <person name="Lalanne C."/>
            <person name="Gautier V."/>
            <person name="Ament-velasquez S.L."/>
            <person name="Kruys A."/>
            <person name="Hutchinson M.I."/>
            <person name="Powell A.J."/>
            <person name="Barry K."/>
            <person name="Miller A.N."/>
            <person name="Grigoriev I.V."/>
            <person name="Debuchy R."/>
            <person name="Gladieux P."/>
            <person name="Thoren M.H."/>
            <person name="Johannesson H."/>
        </authorList>
    </citation>
    <scope>NUCLEOTIDE SEQUENCE</scope>
    <source>
        <strain evidence="11">CBS 232.78</strain>
    </source>
</reference>
<evidence type="ECO:0000256" key="8">
    <source>
        <dbReference type="ARBA" id="ARBA00023204"/>
    </source>
</evidence>
<comment type="similarity">
    <text evidence="2">Belongs to the MGM101 family.</text>
</comment>
<evidence type="ECO:0000256" key="1">
    <source>
        <dbReference type="ARBA" id="ARBA00004436"/>
    </source>
</evidence>
<reference evidence="11" key="1">
    <citation type="journal article" date="2023" name="Mol. Phylogenet. Evol.">
        <title>Genome-scale phylogeny and comparative genomics of the fungal order Sordariales.</title>
        <authorList>
            <person name="Hensen N."/>
            <person name="Bonometti L."/>
            <person name="Westerberg I."/>
            <person name="Brannstrom I.O."/>
            <person name="Guillou S."/>
            <person name="Cros-Aarteil S."/>
            <person name="Calhoun S."/>
            <person name="Haridas S."/>
            <person name="Kuo A."/>
            <person name="Mondo S."/>
            <person name="Pangilinan J."/>
            <person name="Riley R."/>
            <person name="LaButti K."/>
            <person name="Andreopoulos B."/>
            <person name="Lipzen A."/>
            <person name="Chen C."/>
            <person name="Yan M."/>
            <person name="Daum C."/>
            <person name="Ng V."/>
            <person name="Clum A."/>
            <person name="Steindorff A."/>
            <person name="Ohm R.A."/>
            <person name="Martin F."/>
            <person name="Silar P."/>
            <person name="Natvig D.O."/>
            <person name="Lalanne C."/>
            <person name="Gautier V."/>
            <person name="Ament-Velasquez S.L."/>
            <person name="Kruys A."/>
            <person name="Hutchinson M.I."/>
            <person name="Powell A.J."/>
            <person name="Barry K."/>
            <person name="Miller A.N."/>
            <person name="Grigoriev I.V."/>
            <person name="Debuchy R."/>
            <person name="Gladieux P."/>
            <person name="Hiltunen Thoren M."/>
            <person name="Johannesson H."/>
        </authorList>
    </citation>
    <scope>NUCLEOTIDE SEQUENCE</scope>
    <source>
        <strain evidence="11">CBS 232.78</strain>
    </source>
</reference>
<dbReference type="Proteomes" id="UP001285441">
    <property type="component" value="Unassembled WGS sequence"/>
</dbReference>
<keyword evidence="4" id="KW-0227">DNA damage</keyword>
<dbReference type="GO" id="GO:0003697">
    <property type="term" value="F:single-stranded DNA binding"/>
    <property type="evidence" value="ECO:0007669"/>
    <property type="project" value="InterPro"/>
</dbReference>
<evidence type="ECO:0000256" key="2">
    <source>
        <dbReference type="ARBA" id="ARBA00007053"/>
    </source>
</evidence>
<evidence type="ECO:0000256" key="9">
    <source>
        <dbReference type="ARBA" id="ARBA00023271"/>
    </source>
</evidence>
<dbReference type="PANTHER" id="PTHR31404">
    <property type="entry name" value="MITOCHONDRIAL GENOME MAINTENANCE PROTEIN MGM101"/>
    <property type="match status" value="1"/>
</dbReference>
<keyword evidence="9" id="KW-1135">Mitochondrion nucleoid</keyword>
<feature type="compositionally biased region" description="Low complexity" evidence="10">
    <location>
        <begin position="67"/>
        <end position="90"/>
    </location>
</feature>
<dbReference type="AlphaFoldDB" id="A0AAE0TW32"/>
<feature type="region of interest" description="Disordered" evidence="10">
    <location>
        <begin position="67"/>
        <end position="114"/>
    </location>
</feature>